<organism evidence="2 3">
    <name type="scientific">Sphingomonas sanguinis</name>
    <dbReference type="NCBI Taxonomy" id="33051"/>
    <lineage>
        <taxon>Bacteria</taxon>
        <taxon>Pseudomonadati</taxon>
        <taxon>Pseudomonadota</taxon>
        <taxon>Alphaproteobacteria</taxon>
        <taxon>Sphingomonadales</taxon>
        <taxon>Sphingomonadaceae</taxon>
        <taxon>Sphingomonas</taxon>
    </lineage>
</organism>
<name>A0A147JBN6_9SPHN</name>
<evidence type="ECO:0000313" key="3">
    <source>
        <dbReference type="Proteomes" id="UP000074410"/>
    </source>
</evidence>
<feature type="domain" description="HTH cro/C1-type" evidence="1">
    <location>
        <begin position="8"/>
        <end position="55"/>
    </location>
</feature>
<dbReference type="CDD" id="cd00093">
    <property type="entry name" value="HTH_XRE"/>
    <property type="match status" value="1"/>
</dbReference>
<gene>
    <name evidence="2" type="ORF">NS258_03690</name>
</gene>
<dbReference type="GO" id="GO:0003677">
    <property type="term" value="F:DNA binding"/>
    <property type="evidence" value="ECO:0007669"/>
    <property type="project" value="InterPro"/>
</dbReference>
<reference evidence="2 3" key="1">
    <citation type="journal article" date="2016" name="Front. Microbiol.">
        <title>Genomic Resource of Rice Seed Associated Bacteria.</title>
        <authorList>
            <person name="Midha S."/>
            <person name="Bansal K."/>
            <person name="Sharma S."/>
            <person name="Kumar N."/>
            <person name="Patil P.P."/>
            <person name="Chaudhry V."/>
            <person name="Patil P.B."/>
        </authorList>
    </citation>
    <scope>NUCLEOTIDE SEQUENCE [LARGE SCALE GENOMIC DNA]</scope>
    <source>
        <strain evidence="2 3">NS258</strain>
    </source>
</reference>
<dbReference type="InterPro" id="IPR001387">
    <property type="entry name" value="Cro/C1-type_HTH"/>
</dbReference>
<sequence>MIAPDQCRAARALLGWSAQQVADAGGIGIATIKRFESGQPVQTATVERVQACLEAAGMVFLEPGQPSSTGGAGVRLAKSVAG</sequence>
<protein>
    <recommendedName>
        <fullName evidence="1">HTH cro/C1-type domain-containing protein</fullName>
    </recommendedName>
</protein>
<dbReference type="SUPFAM" id="SSF47413">
    <property type="entry name" value="lambda repressor-like DNA-binding domains"/>
    <property type="match status" value="1"/>
</dbReference>
<dbReference type="InterPro" id="IPR010982">
    <property type="entry name" value="Lambda_DNA-bd_dom_sf"/>
</dbReference>
<dbReference type="EMBL" id="LDTC01000019">
    <property type="protein sequence ID" value="KTW16616.1"/>
    <property type="molecule type" value="Genomic_DNA"/>
</dbReference>
<evidence type="ECO:0000313" key="2">
    <source>
        <dbReference type="EMBL" id="KTW16616.1"/>
    </source>
</evidence>
<evidence type="ECO:0000259" key="1">
    <source>
        <dbReference type="Pfam" id="PF01381"/>
    </source>
</evidence>
<accession>A0A147JBN6</accession>
<dbReference type="Pfam" id="PF01381">
    <property type="entry name" value="HTH_3"/>
    <property type="match status" value="1"/>
</dbReference>
<proteinExistence type="predicted"/>
<dbReference type="PATRIC" id="fig|33051.5.peg.1237"/>
<comment type="caution">
    <text evidence="2">The sequence shown here is derived from an EMBL/GenBank/DDBJ whole genome shotgun (WGS) entry which is preliminary data.</text>
</comment>
<dbReference type="Gene3D" id="1.10.260.40">
    <property type="entry name" value="lambda repressor-like DNA-binding domains"/>
    <property type="match status" value="1"/>
</dbReference>
<dbReference type="Proteomes" id="UP000074410">
    <property type="component" value="Unassembled WGS sequence"/>
</dbReference>
<dbReference type="AlphaFoldDB" id="A0A147JBN6"/>